<gene>
    <name evidence="2" type="ORF">AAHA92_05287</name>
</gene>
<feature type="region of interest" description="Disordered" evidence="1">
    <location>
        <begin position="1"/>
        <end position="24"/>
    </location>
</feature>
<accession>A0ABD1I1Y0</accession>
<proteinExistence type="predicted"/>
<dbReference type="EMBL" id="JBEAFC010000003">
    <property type="protein sequence ID" value="KAL1562744.1"/>
    <property type="molecule type" value="Genomic_DNA"/>
</dbReference>
<organism evidence="2 3">
    <name type="scientific">Salvia divinorum</name>
    <name type="common">Maria pastora</name>
    <name type="synonym">Diviner's sage</name>
    <dbReference type="NCBI Taxonomy" id="28513"/>
    <lineage>
        <taxon>Eukaryota</taxon>
        <taxon>Viridiplantae</taxon>
        <taxon>Streptophyta</taxon>
        <taxon>Embryophyta</taxon>
        <taxon>Tracheophyta</taxon>
        <taxon>Spermatophyta</taxon>
        <taxon>Magnoliopsida</taxon>
        <taxon>eudicotyledons</taxon>
        <taxon>Gunneridae</taxon>
        <taxon>Pentapetalae</taxon>
        <taxon>asterids</taxon>
        <taxon>lamiids</taxon>
        <taxon>Lamiales</taxon>
        <taxon>Lamiaceae</taxon>
        <taxon>Nepetoideae</taxon>
        <taxon>Mentheae</taxon>
        <taxon>Salviinae</taxon>
        <taxon>Salvia</taxon>
        <taxon>Salvia subgen. Calosphace</taxon>
    </lineage>
</organism>
<protein>
    <submittedName>
        <fullName evidence="2">Uncharacterized protein</fullName>
    </submittedName>
</protein>
<evidence type="ECO:0000313" key="3">
    <source>
        <dbReference type="Proteomes" id="UP001567538"/>
    </source>
</evidence>
<evidence type="ECO:0000256" key="1">
    <source>
        <dbReference type="SAM" id="MobiDB-lite"/>
    </source>
</evidence>
<dbReference type="AlphaFoldDB" id="A0ABD1I1Y0"/>
<reference evidence="2 3" key="1">
    <citation type="submission" date="2024-06" db="EMBL/GenBank/DDBJ databases">
        <title>A chromosome level genome sequence of Diviner's sage (Salvia divinorum).</title>
        <authorList>
            <person name="Ford S.A."/>
            <person name="Ro D.-K."/>
            <person name="Ness R.W."/>
            <person name="Phillips M.A."/>
        </authorList>
    </citation>
    <scope>NUCLEOTIDE SEQUENCE [LARGE SCALE GENOMIC DNA]</scope>
    <source>
        <strain evidence="2">SAF-2024a</strain>
        <tissue evidence="2">Leaf</tissue>
    </source>
</reference>
<name>A0ABD1I1Y0_SALDI</name>
<sequence>MPLTHNAGRRYRSAMTHADTVPESRHAAALDVAVTGQQQSLSPSAGGATSDPRQELLLPPAPPLWSDVTASGAILLRAPTLPLRARSNLEQRPKFYRTFEGGLGYDSEKIIITP</sequence>
<keyword evidence="3" id="KW-1185">Reference proteome</keyword>
<evidence type="ECO:0000313" key="2">
    <source>
        <dbReference type="EMBL" id="KAL1562744.1"/>
    </source>
</evidence>
<dbReference type="Proteomes" id="UP001567538">
    <property type="component" value="Unassembled WGS sequence"/>
</dbReference>
<comment type="caution">
    <text evidence="2">The sequence shown here is derived from an EMBL/GenBank/DDBJ whole genome shotgun (WGS) entry which is preliminary data.</text>
</comment>
<feature type="region of interest" description="Disordered" evidence="1">
    <location>
        <begin position="36"/>
        <end position="61"/>
    </location>
</feature>